<dbReference type="CDD" id="cd05797">
    <property type="entry name" value="Ribosomal_L10"/>
    <property type="match status" value="1"/>
</dbReference>
<dbReference type="Proteomes" id="UP000559068">
    <property type="component" value="Unassembled WGS sequence"/>
</dbReference>
<dbReference type="Gene3D" id="3.30.70.1730">
    <property type="match status" value="1"/>
</dbReference>
<keyword evidence="2" id="KW-0689">Ribosomal protein</keyword>
<dbReference type="OrthoDB" id="360689at2759"/>
<dbReference type="InterPro" id="IPR001790">
    <property type="entry name" value="Ribosomal_uL10"/>
</dbReference>
<feature type="non-terminal residue" evidence="6">
    <location>
        <position position="1"/>
    </location>
</feature>
<dbReference type="InterPro" id="IPR043141">
    <property type="entry name" value="Ribosomal_uL10-like_sf"/>
</dbReference>
<evidence type="ECO:0000256" key="5">
    <source>
        <dbReference type="ARBA" id="ARBA00035716"/>
    </source>
</evidence>
<protein>
    <recommendedName>
        <fullName evidence="4">Large ribosomal subunit protein uL10m</fullName>
    </recommendedName>
    <alternativeName>
        <fullName evidence="5">39S ribosomal protein L10, mitochondrial</fullName>
    </alternativeName>
</protein>
<dbReference type="PANTHER" id="PTHR11560">
    <property type="entry name" value="39S RIBOSOMAL PROTEIN L10, MITOCHONDRIAL"/>
    <property type="match status" value="1"/>
</dbReference>
<evidence type="ECO:0000256" key="4">
    <source>
        <dbReference type="ARBA" id="ARBA00035707"/>
    </source>
</evidence>
<evidence type="ECO:0000256" key="1">
    <source>
        <dbReference type="ARBA" id="ARBA00008889"/>
    </source>
</evidence>
<evidence type="ECO:0000313" key="7">
    <source>
        <dbReference type="Proteomes" id="UP000559068"/>
    </source>
</evidence>
<dbReference type="AlphaFoldDB" id="A0A7K6UJL0"/>
<keyword evidence="7" id="KW-1185">Reference proteome</keyword>
<sequence>QDNGYARLLRRQVEEVFRENRMIAVCHCNSMPGEDMVMMRHYLRKHNIEVKFIMNEIIRPFLAQSKYRNLLPLFVARNILLVSREAKAKEMLRVLKGVPQVNLLGACIDDTILSRQGVENFAKLPSLEAARGQASGALALLPSQTSSLLQRGPALLAALLDQHLQQLRDRDTGTPPEPAPSPGAP</sequence>
<organism evidence="6 7">
    <name type="scientific">Aegotheles bennettii</name>
    <dbReference type="NCBI Taxonomy" id="48278"/>
    <lineage>
        <taxon>Eukaryota</taxon>
        <taxon>Metazoa</taxon>
        <taxon>Chordata</taxon>
        <taxon>Craniata</taxon>
        <taxon>Vertebrata</taxon>
        <taxon>Euteleostomi</taxon>
        <taxon>Archelosauria</taxon>
        <taxon>Archosauria</taxon>
        <taxon>Dinosauria</taxon>
        <taxon>Saurischia</taxon>
        <taxon>Theropoda</taxon>
        <taxon>Coelurosauria</taxon>
        <taxon>Aves</taxon>
        <taxon>Neognathae</taxon>
        <taxon>Neoaves</taxon>
        <taxon>Strisores</taxon>
        <taxon>Caprimulgiformes</taxon>
        <taxon>Aegothelidae</taxon>
        <taxon>Aegotheles</taxon>
    </lineage>
</organism>
<reference evidence="6 7" key="1">
    <citation type="submission" date="2019-09" db="EMBL/GenBank/DDBJ databases">
        <title>Bird 10,000 Genomes (B10K) Project - Family phase.</title>
        <authorList>
            <person name="Zhang G."/>
        </authorList>
    </citation>
    <scope>NUCLEOTIDE SEQUENCE [LARGE SCALE GENOMIC DNA]</scope>
    <source>
        <strain evidence="6">B10K-DU-029-76</strain>
        <tissue evidence="6">Heart</tissue>
    </source>
</reference>
<dbReference type="InterPro" id="IPR047865">
    <property type="entry name" value="Ribosomal_uL10_bac_type"/>
</dbReference>
<dbReference type="GO" id="GO:1990904">
    <property type="term" value="C:ribonucleoprotein complex"/>
    <property type="evidence" value="ECO:0007669"/>
    <property type="project" value="UniProtKB-KW"/>
</dbReference>
<evidence type="ECO:0000313" key="6">
    <source>
        <dbReference type="EMBL" id="NWX22708.1"/>
    </source>
</evidence>
<name>A0A7K6UJL0_9AVES</name>
<gene>
    <name evidence="6" type="primary">Mrpl10</name>
    <name evidence="6" type="ORF">AEGBEN_R14240</name>
</gene>
<comment type="similarity">
    <text evidence="1">Belongs to the universal ribosomal protein uL10 family.</text>
</comment>
<feature type="non-terminal residue" evidence="6">
    <location>
        <position position="185"/>
    </location>
</feature>
<dbReference type="Pfam" id="PF00466">
    <property type="entry name" value="Ribosomal_L10"/>
    <property type="match status" value="1"/>
</dbReference>
<dbReference type="SUPFAM" id="SSF160369">
    <property type="entry name" value="Ribosomal protein L10-like"/>
    <property type="match status" value="1"/>
</dbReference>
<comment type="caution">
    <text evidence="6">The sequence shown here is derived from an EMBL/GenBank/DDBJ whole genome shotgun (WGS) entry which is preliminary data.</text>
</comment>
<dbReference type="GO" id="GO:0005840">
    <property type="term" value="C:ribosome"/>
    <property type="evidence" value="ECO:0007669"/>
    <property type="project" value="UniProtKB-KW"/>
</dbReference>
<accession>A0A7K6UJL0</accession>
<dbReference type="EMBL" id="VZRW01011817">
    <property type="protein sequence ID" value="NWX22708.1"/>
    <property type="molecule type" value="Genomic_DNA"/>
</dbReference>
<proteinExistence type="inferred from homology"/>
<evidence type="ECO:0000256" key="3">
    <source>
        <dbReference type="ARBA" id="ARBA00023274"/>
    </source>
</evidence>
<keyword evidence="3" id="KW-0687">Ribonucleoprotein</keyword>
<evidence type="ECO:0000256" key="2">
    <source>
        <dbReference type="ARBA" id="ARBA00022980"/>
    </source>
</evidence>